<name>A0A2T0WDD4_9RHOB</name>
<evidence type="ECO:0008006" key="3">
    <source>
        <dbReference type="Google" id="ProtNLM"/>
    </source>
</evidence>
<evidence type="ECO:0000313" key="2">
    <source>
        <dbReference type="Proteomes" id="UP000238392"/>
    </source>
</evidence>
<protein>
    <recommendedName>
        <fullName evidence="3">Glycosyl transferase family 1</fullName>
    </recommendedName>
</protein>
<sequence>MPQTKNLTNLPEILPNLALLTVHGEGRGGGESVARLIETAYVERGVTLVVTTAREAKKALLELKEHLLCSNGTVKRTSALVLFSSGPRDLPLILFAIRHRIPFAVYMQVPYTLAVTWRDPIHAIAVMVYVKVSSLASQIRIANSETTARSFSRPAEIVLPIIDLPEKSLPEDSPMQNSLCHDKNMVFVTACRLYPERGRGSKDLDALEQLLTECRALNAQGGIQYSVQHYGDVDPQICVRFAKYKDVLSFGGFNSNWLRDENGPFFFFSVYEGFGLSAYEAAQAGKPVFVNSAFPSDLTSLFSNIHFVHTGSHSYSILKQMLNALSTYN</sequence>
<proteinExistence type="predicted"/>
<dbReference type="EMBL" id="PVTQ01000021">
    <property type="protein sequence ID" value="PRY84718.1"/>
    <property type="molecule type" value="Genomic_DNA"/>
</dbReference>
<organism evidence="1 2">
    <name type="scientific">Donghicola tyrosinivorans</name>
    <dbReference type="NCBI Taxonomy" id="1652492"/>
    <lineage>
        <taxon>Bacteria</taxon>
        <taxon>Pseudomonadati</taxon>
        <taxon>Pseudomonadota</taxon>
        <taxon>Alphaproteobacteria</taxon>
        <taxon>Rhodobacterales</taxon>
        <taxon>Roseobacteraceae</taxon>
        <taxon>Donghicola</taxon>
    </lineage>
</organism>
<accession>A0A2T0WDD4</accession>
<reference evidence="1 2" key="1">
    <citation type="submission" date="2018-03" db="EMBL/GenBank/DDBJ databases">
        <title>Genomic Encyclopedia of Archaeal and Bacterial Type Strains, Phase II (KMG-II): from individual species to whole genera.</title>
        <authorList>
            <person name="Goeker M."/>
        </authorList>
    </citation>
    <scope>NUCLEOTIDE SEQUENCE [LARGE SCALE GENOMIC DNA]</scope>
    <source>
        <strain evidence="1 2">DSM 100212</strain>
    </source>
</reference>
<evidence type="ECO:0000313" key="1">
    <source>
        <dbReference type="EMBL" id="PRY84718.1"/>
    </source>
</evidence>
<dbReference type="SUPFAM" id="SSF53756">
    <property type="entry name" value="UDP-Glycosyltransferase/glycogen phosphorylase"/>
    <property type="match status" value="1"/>
</dbReference>
<gene>
    <name evidence="1" type="ORF">CLV74_12150</name>
</gene>
<keyword evidence="2" id="KW-1185">Reference proteome</keyword>
<dbReference type="Proteomes" id="UP000238392">
    <property type="component" value="Unassembled WGS sequence"/>
</dbReference>
<dbReference type="AlphaFoldDB" id="A0A2T0WDD4"/>
<comment type="caution">
    <text evidence="1">The sequence shown here is derived from an EMBL/GenBank/DDBJ whole genome shotgun (WGS) entry which is preliminary data.</text>
</comment>